<dbReference type="AlphaFoldDB" id="A0A7M7PTU1"/>
<feature type="signal peptide" evidence="1">
    <location>
        <begin position="1"/>
        <end position="18"/>
    </location>
</feature>
<accession>A0A7M7PTU1</accession>
<feature type="chain" id="PRO_5029727883" evidence="1">
    <location>
        <begin position="19"/>
        <end position="191"/>
    </location>
</feature>
<evidence type="ECO:0000256" key="1">
    <source>
        <dbReference type="SAM" id="SignalP"/>
    </source>
</evidence>
<reference evidence="2" key="2">
    <citation type="submission" date="2021-01" db="UniProtKB">
        <authorList>
            <consortium name="EnsemblMetazoa"/>
        </authorList>
    </citation>
    <scope>IDENTIFICATION</scope>
</reference>
<dbReference type="KEGG" id="spu:115929932"/>
<dbReference type="InParanoid" id="A0A7M7PTU1"/>
<keyword evidence="1" id="KW-0732">Signal</keyword>
<dbReference type="EnsemblMetazoa" id="XM_031000075">
    <property type="protein sequence ID" value="XP_030855935"/>
    <property type="gene ID" value="LOC115929932"/>
</dbReference>
<name>A0A7M7PTU1_STRPU</name>
<reference evidence="3" key="1">
    <citation type="submission" date="2015-02" db="EMBL/GenBank/DDBJ databases">
        <title>Genome sequencing for Strongylocentrotus purpuratus.</title>
        <authorList>
            <person name="Murali S."/>
            <person name="Liu Y."/>
            <person name="Vee V."/>
            <person name="English A."/>
            <person name="Wang M."/>
            <person name="Skinner E."/>
            <person name="Han Y."/>
            <person name="Muzny D.M."/>
            <person name="Worley K.C."/>
            <person name="Gibbs R.A."/>
        </authorList>
    </citation>
    <scope>NUCLEOTIDE SEQUENCE</scope>
</reference>
<organism evidence="2 3">
    <name type="scientific">Strongylocentrotus purpuratus</name>
    <name type="common">Purple sea urchin</name>
    <dbReference type="NCBI Taxonomy" id="7668"/>
    <lineage>
        <taxon>Eukaryota</taxon>
        <taxon>Metazoa</taxon>
        <taxon>Echinodermata</taxon>
        <taxon>Eleutherozoa</taxon>
        <taxon>Echinozoa</taxon>
        <taxon>Echinoidea</taxon>
        <taxon>Euechinoidea</taxon>
        <taxon>Echinacea</taxon>
        <taxon>Camarodonta</taxon>
        <taxon>Echinidea</taxon>
        <taxon>Strongylocentrotidae</taxon>
        <taxon>Strongylocentrotus</taxon>
    </lineage>
</organism>
<protein>
    <submittedName>
        <fullName evidence="2">Uncharacterized protein</fullName>
    </submittedName>
</protein>
<dbReference type="Proteomes" id="UP000007110">
    <property type="component" value="Unassembled WGS sequence"/>
</dbReference>
<keyword evidence="3" id="KW-1185">Reference proteome</keyword>
<dbReference type="GeneID" id="115929932"/>
<proteinExistence type="predicted"/>
<dbReference type="RefSeq" id="XP_030855935.1">
    <property type="nucleotide sequence ID" value="XM_031000075.1"/>
</dbReference>
<evidence type="ECO:0000313" key="2">
    <source>
        <dbReference type="EnsemblMetazoa" id="XP_030855935"/>
    </source>
</evidence>
<sequence>MAACLLFYLLIAPSPGLSSDIISLDEIYSLINRTSGLLERMVCENPTSALCKQYRQDGQISSNPMARKWMGVINEVEVEVRNRDGLALWNYITNMTEYNIEENHRIISVTGHLSSLILDQTKAIDVDQPGLDPRTKRMYDFYGSDLFTFYDASKLRYLVYIVLYFYINLSHTRPITMVLRSWPLGKTRPVA</sequence>
<evidence type="ECO:0000313" key="3">
    <source>
        <dbReference type="Proteomes" id="UP000007110"/>
    </source>
</evidence>